<dbReference type="InterPro" id="IPR054585">
    <property type="entry name" value="NDH2-like_C"/>
</dbReference>
<accession>A0A086J9P0</accession>
<dbReference type="Gene3D" id="3.50.50.100">
    <property type="match status" value="1"/>
</dbReference>
<proteinExistence type="inferred from homology"/>
<evidence type="ECO:0000256" key="1">
    <source>
        <dbReference type="ARBA" id="ARBA00005272"/>
    </source>
</evidence>
<evidence type="ECO:0000256" key="8">
    <source>
        <dbReference type="ARBA" id="ARBA00047599"/>
    </source>
</evidence>
<dbReference type="EC" id="1.6.5.9" evidence="2"/>
<name>A0A086J9P0_TOXGO</name>
<evidence type="ECO:0000256" key="6">
    <source>
        <dbReference type="ARBA" id="ARBA00023002"/>
    </source>
</evidence>
<dbReference type="AlphaFoldDB" id="A0A086J9P0"/>
<evidence type="ECO:0000256" key="4">
    <source>
        <dbReference type="ARBA" id="ARBA00022827"/>
    </source>
</evidence>
<feature type="domain" description="External alternative NADH-ubiquinone oxidoreductase-like C-terminal" evidence="12">
    <location>
        <begin position="586"/>
        <end position="647"/>
    </location>
</feature>
<gene>
    <name evidence="13" type="ORF">TGP89_288830</name>
</gene>
<dbReference type="InterPro" id="IPR045024">
    <property type="entry name" value="NDH-2"/>
</dbReference>
<evidence type="ECO:0000256" key="10">
    <source>
        <dbReference type="SAM" id="MobiDB-lite"/>
    </source>
</evidence>
<feature type="region of interest" description="Disordered" evidence="10">
    <location>
        <begin position="64"/>
        <end position="97"/>
    </location>
</feature>
<evidence type="ECO:0000256" key="7">
    <source>
        <dbReference type="ARBA" id="ARBA00023027"/>
    </source>
</evidence>
<evidence type="ECO:0000256" key="5">
    <source>
        <dbReference type="ARBA" id="ARBA00022946"/>
    </source>
</evidence>
<evidence type="ECO:0000256" key="3">
    <source>
        <dbReference type="ARBA" id="ARBA00022630"/>
    </source>
</evidence>
<dbReference type="GO" id="GO:0005739">
    <property type="term" value="C:mitochondrion"/>
    <property type="evidence" value="ECO:0007669"/>
    <property type="project" value="TreeGrafter"/>
</dbReference>
<evidence type="ECO:0000256" key="9">
    <source>
        <dbReference type="ARBA" id="ARBA00049010"/>
    </source>
</evidence>
<dbReference type="InterPro" id="IPR036188">
    <property type="entry name" value="FAD/NAD-bd_sf"/>
</dbReference>
<dbReference type="VEuPathDB" id="ToxoDB:TGP89_288830"/>
<protein>
    <recommendedName>
        <fullName evidence="2">NADH:ubiquinone reductase (non-electrogenic)</fullName>
        <ecNumber evidence="2">1.6.5.9</ecNumber>
    </recommendedName>
</protein>
<reference evidence="13 14" key="1">
    <citation type="submission" date="2014-03" db="EMBL/GenBank/DDBJ databases">
        <authorList>
            <person name="Sibley D."/>
            <person name="Venepally P."/>
            <person name="Karamycheva S."/>
            <person name="Hadjithomas M."/>
            <person name="Khan A."/>
            <person name="Brunk B."/>
            <person name="Roos D."/>
            <person name="Caler E."/>
            <person name="Lorenzi H."/>
        </authorList>
    </citation>
    <scope>NUCLEOTIDE SEQUENCE [LARGE SCALE GENOMIC DNA]</scope>
    <source>
        <strain evidence="14">p89</strain>
    </source>
</reference>
<sequence>MAMLFSSSAAGSLPSRRSRSVAAKLAPFASPIFSSPLLKQGSDTAFGLRSPTPGLSVHPRFASRGPLTRSEEAGKAPFGFSTARGEQTATETNAPRFGTSLCSSFPLSATQKSHGSREKGLTNERAFSTFSFQGFMKNVKSRNAKPYTGPPQKVVVLGTGWASVNFFRHLDPNIYDVTVISPRNYFTFTPLLPSVCAGTLSPLSCIEPVRSLTYRNGRKVADFYEAHCTDVDFKNRIVACDSRQGGHFKVKYDYLVIAVGSESNTFGIKDVAANAFFLKEVEHAMAIRKKVMNNFELAALPQTSEKERDRLLHFVVVGGGPTGVESAAEFADFIKEDMSKYFPQLIPHVSISLIEGGSRLLGTYPPDISAFAEKTLTEELHVKLLLRSTVVGVDATSVRYVSNEPGASKEPKELLHGFVLWASGVGEVPLVKKIIAENFPNVEGKPRLRGLPVDAQLRLLNQPNVYALGDCAAIAPPRLADAAQELFSKAGAAEPTPQWLGRHAPTLAQQFPQLSPLKFNFAKLQSNEHLPADQFKSFLAEIDAAYRPPAPTAQNARQEGIYLAKVFNECPHPEEKADAPAFQETWNGSLAYVGSGQAVAHLPYFNIKGGFLSLPFWKAVYTQMQITWRSRTICLFDWLKTFFAGRDVGRDHEYYNH</sequence>
<dbReference type="SMR" id="A0A086J9P0"/>
<dbReference type="Pfam" id="PF07992">
    <property type="entry name" value="Pyr_redox_2"/>
    <property type="match status" value="1"/>
</dbReference>
<comment type="catalytic activity">
    <reaction evidence="9">
        <text>a ubiquinone + NADH + H(+) = a ubiquinol + NAD(+)</text>
        <dbReference type="Rhea" id="RHEA:23152"/>
        <dbReference type="Rhea" id="RHEA-COMP:9565"/>
        <dbReference type="Rhea" id="RHEA-COMP:9566"/>
        <dbReference type="ChEBI" id="CHEBI:15378"/>
        <dbReference type="ChEBI" id="CHEBI:16389"/>
        <dbReference type="ChEBI" id="CHEBI:17976"/>
        <dbReference type="ChEBI" id="CHEBI:57540"/>
        <dbReference type="ChEBI" id="CHEBI:57945"/>
    </reaction>
</comment>
<evidence type="ECO:0000259" key="11">
    <source>
        <dbReference type="Pfam" id="PF07992"/>
    </source>
</evidence>
<keyword evidence="4" id="KW-0274">FAD</keyword>
<dbReference type="Pfam" id="PF22366">
    <property type="entry name" value="NDH2_C"/>
    <property type="match status" value="1"/>
</dbReference>
<evidence type="ECO:0000313" key="13">
    <source>
        <dbReference type="EMBL" id="KFG28858.1"/>
    </source>
</evidence>
<evidence type="ECO:0000256" key="2">
    <source>
        <dbReference type="ARBA" id="ARBA00012637"/>
    </source>
</evidence>
<evidence type="ECO:0000313" key="14">
    <source>
        <dbReference type="Proteomes" id="UP000028828"/>
    </source>
</evidence>
<keyword evidence="6 13" id="KW-0560">Oxidoreductase</keyword>
<evidence type="ECO:0000259" key="12">
    <source>
        <dbReference type="Pfam" id="PF22366"/>
    </source>
</evidence>
<dbReference type="SUPFAM" id="SSF51905">
    <property type="entry name" value="FAD/NAD(P)-binding domain"/>
    <property type="match status" value="2"/>
</dbReference>
<dbReference type="EMBL" id="AEYI02002282">
    <property type="protein sequence ID" value="KFG28858.1"/>
    <property type="molecule type" value="Genomic_DNA"/>
</dbReference>
<dbReference type="InterPro" id="IPR023753">
    <property type="entry name" value="FAD/NAD-binding_dom"/>
</dbReference>
<keyword evidence="3" id="KW-0285">Flavoprotein</keyword>
<comment type="caution">
    <text evidence="13">The sequence shown here is derived from an EMBL/GenBank/DDBJ whole genome shotgun (WGS) entry which is preliminary data.</text>
</comment>
<comment type="similarity">
    <text evidence="1">Belongs to the NADH dehydrogenase family.</text>
</comment>
<dbReference type="PRINTS" id="PR00368">
    <property type="entry name" value="FADPNR"/>
</dbReference>
<feature type="domain" description="FAD/NAD(P)-binding" evidence="11">
    <location>
        <begin position="153"/>
        <end position="484"/>
    </location>
</feature>
<feature type="compositionally biased region" description="Polar residues" evidence="10">
    <location>
        <begin position="84"/>
        <end position="93"/>
    </location>
</feature>
<dbReference type="PANTHER" id="PTHR43706:SF47">
    <property type="entry name" value="EXTERNAL NADH-UBIQUINONE OXIDOREDUCTASE 1, MITOCHONDRIAL-RELATED"/>
    <property type="match status" value="1"/>
</dbReference>
<keyword evidence="5" id="KW-0809">Transit peptide</keyword>
<dbReference type="PANTHER" id="PTHR43706">
    <property type="entry name" value="NADH DEHYDROGENASE"/>
    <property type="match status" value="1"/>
</dbReference>
<dbReference type="OrthoDB" id="3244603at2759"/>
<organism evidence="13 14">
    <name type="scientific">Toxoplasma gondii p89</name>
    <dbReference type="NCBI Taxonomy" id="943119"/>
    <lineage>
        <taxon>Eukaryota</taxon>
        <taxon>Sar</taxon>
        <taxon>Alveolata</taxon>
        <taxon>Apicomplexa</taxon>
        <taxon>Conoidasida</taxon>
        <taxon>Coccidia</taxon>
        <taxon>Eucoccidiorida</taxon>
        <taxon>Eimeriorina</taxon>
        <taxon>Sarcocystidae</taxon>
        <taxon>Toxoplasma</taxon>
    </lineage>
</organism>
<dbReference type="GO" id="GO:0120555">
    <property type="term" value="F:NADH dehydrogenase (ubiquinone) (non-electrogenic) activity"/>
    <property type="evidence" value="ECO:0007669"/>
    <property type="project" value="RHEA"/>
</dbReference>
<comment type="catalytic activity">
    <reaction evidence="8">
        <text>a quinone + NADH + H(+) = a quinol + NAD(+)</text>
        <dbReference type="Rhea" id="RHEA:46160"/>
        <dbReference type="ChEBI" id="CHEBI:15378"/>
        <dbReference type="ChEBI" id="CHEBI:24646"/>
        <dbReference type="ChEBI" id="CHEBI:57540"/>
        <dbReference type="ChEBI" id="CHEBI:57945"/>
        <dbReference type="ChEBI" id="CHEBI:132124"/>
        <dbReference type="EC" id="1.6.5.9"/>
    </reaction>
</comment>
<keyword evidence="7" id="KW-0520">NAD</keyword>
<dbReference type="Proteomes" id="UP000028828">
    <property type="component" value="Unassembled WGS sequence"/>
</dbReference>